<gene>
    <name evidence="1" type="ORF">K5V21_02115</name>
</gene>
<reference evidence="1 2" key="1">
    <citation type="journal article" date="2021" name="Cell Host Microbe">
        <title>in vivo commensal control of Clostridioides difficile virulence.</title>
        <authorList>
            <person name="Girinathan B.P."/>
            <person name="Dibenedetto N."/>
            <person name="Worley J.N."/>
            <person name="Peltier J."/>
            <person name="Arrieta-Ortiz M.L."/>
            <person name="Rupa Christinal Immanuel S."/>
            <person name="Lavin R."/>
            <person name="Delaney M.L."/>
            <person name="Cummins C."/>
            <person name="Hoffmann M."/>
            <person name="Luo Y."/>
            <person name="Gonzalez-Escalona N."/>
            <person name="Allard M."/>
            <person name="Onderdonk A.B."/>
            <person name="Gerber G.K."/>
            <person name="Sonenshein A.L."/>
            <person name="Baliga N."/>
            <person name="Dupuy B."/>
            <person name="Bry L."/>
        </authorList>
    </citation>
    <scope>NUCLEOTIDE SEQUENCE [LARGE SCALE GENOMIC DNA]</scope>
    <source>
        <strain evidence="1 2">DSM 599</strain>
    </source>
</reference>
<evidence type="ECO:0000313" key="1">
    <source>
        <dbReference type="EMBL" id="MBY0754241.1"/>
    </source>
</evidence>
<comment type="caution">
    <text evidence="1">The sequence shown here is derived from an EMBL/GenBank/DDBJ whole genome shotgun (WGS) entry which is preliminary data.</text>
</comment>
<dbReference type="RefSeq" id="WP_221858755.1">
    <property type="nucleotide sequence ID" value="NZ_JAIKTU010000002.1"/>
</dbReference>
<organism evidence="1 2">
    <name type="scientific">Clostridium sardiniense</name>
    <name type="common">Clostridium absonum</name>
    <dbReference type="NCBI Taxonomy" id="29369"/>
    <lineage>
        <taxon>Bacteria</taxon>
        <taxon>Bacillati</taxon>
        <taxon>Bacillota</taxon>
        <taxon>Clostridia</taxon>
        <taxon>Eubacteriales</taxon>
        <taxon>Clostridiaceae</taxon>
        <taxon>Clostridium</taxon>
    </lineage>
</organism>
<evidence type="ECO:0000313" key="2">
    <source>
        <dbReference type="Proteomes" id="UP001299068"/>
    </source>
</evidence>
<protein>
    <submittedName>
        <fullName evidence="1">Uncharacterized protein</fullName>
    </submittedName>
</protein>
<dbReference type="EMBL" id="JAIKTU010000002">
    <property type="protein sequence ID" value="MBY0754241.1"/>
    <property type="molecule type" value="Genomic_DNA"/>
</dbReference>
<sequence length="89" mass="10401">MKNINDYIKIENEDGVSGKKESTNFHKITLDSDKEKQLGEKKSSEIRKYFSGLKNKYEEDDKGRYRILIPRDAYDLKVLIDDLNSILNS</sequence>
<proteinExistence type="predicted"/>
<name>A0ABS7KTV2_CLOSR</name>
<dbReference type="Proteomes" id="UP001299068">
    <property type="component" value="Unassembled WGS sequence"/>
</dbReference>
<keyword evidence="2" id="KW-1185">Reference proteome</keyword>
<accession>A0ABS7KTV2</accession>